<proteinExistence type="predicted"/>
<keyword evidence="3" id="KW-1185">Reference proteome</keyword>
<sequence length="206" mass="21452">MAQYGRMRAVEASEWRRMRASAVAGLVGGALLTAVAALIHVVVTDAQFAVINWVGAVAMLLVVAGLPALYLAERHWFGTLARVAFGTLAVGWVVTAASLALLAAGVDLAGLTFLVGWLVAMLGAFALGVLMLRSDGLTVPRLGAWLFVAALPVGLPASVAFTTYVLGQGDTPWNGPLVLFGLAWVVVCRALWSRRAGRAASGTVPQ</sequence>
<dbReference type="AlphaFoldDB" id="A0ABD5P7F8"/>
<evidence type="ECO:0008006" key="4">
    <source>
        <dbReference type="Google" id="ProtNLM"/>
    </source>
</evidence>
<evidence type="ECO:0000313" key="2">
    <source>
        <dbReference type="EMBL" id="MFC4356790.1"/>
    </source>
</evidence>
<feature type="transmembrane region" description="Helical" evidence="1">
    <location>
        <begin position="49"/>
        <end position="71"/>
    </location>
</feature>
<organism evidence="2 3">
    <name type="scientific">Halobium salinum</name>
    <dbReference type="NCBI Taxonomy" id="1364940"/>
    <lineage>
        <taxon>Archaea</taxon>
        <taxon>Methanobacteriati</taxon>
        <taxon>Methanobacteriota</taxon>
        <taxon>Stenosarchaea group</taxon>
        <taxon>Halobacteria</taxon>
        <taxon>Halobacteriales</taxon>
        <taxon>Haloferacaceae</taxon>
        <taxon>Halobium</taxon>
    </lineage>
</organism>
<gene>
    <name evidence="2" type="ORF">ACFO0N_02375</name>
</gene>
<feature type="transmembrane region" description="Helical" evidence="1">
    <location>
        <begin position="111"/>
        <end position="132"/>
    </location>
</feature>
<evidence type="ECO:0000313" key="3">
    <source>
        <dbReference type="Proteomes" id="UP001595921"/>
    </source>
</evidence>
<keyword evidence="1" id="KW-0812">Transmembrane</keyword>
<name>A0ABD5P7F8_9EURY</name>
<feature type="transmembrane region" description="Helical" evidence="1">
    <location>
        <begin position="83"/>
        <end position="105"/>
    </location>
</feature>
<keyword evidence="1" id="KW-1133">Transmembrane helix</keyword>
<feature type="transmembrane region" description="Helical" evidence="1">
    <location>
        <begin position="144"/>
        <end position="167"/>
    </location>
</feature>
<accession>A0ABD5P7F8</accession>
<dbReference type="Proteomes" id="UP001595921">
    <property type="component" value="Unassembled WGS sequence"/>
</dbReference>
<reference evidence="2 3" key="1">
    <citation type="journal article" date="2019" name="Int. J. Syst. Evol. Microbiol.">
        <title>The Global Catalogue of Microorganisms (GCM) 10K type strain sequencing project: providing services to taxonomists for standard genome sequencing and annotation.</title>
        <authorList>
            <consortium name="The Broad Institute Genomics Platform"/>
            <consortium name="The Broad Institute Genome Sequencing Center for Infectious Disease"/>
            <person name="Wu L."/>
            <person name="Ma J."/>
        </authorList>
    </citation>
    <scope>NUCLEOTIDE SEQUENCE [LARGE SCALE GENOMIC DNA]</scope>
    <source>
        <strain evidence="2 3">CGMCC 1.12553</strain>
    </source>
</reference>
<keyword evidence="1" id="KW-0472">Membrane</keyword>
<protein>
    <recommendedName>
        <fullName evidence="4">DUF2157 domain-containing protein</fullName>
    </recommendedName>
</protein>
<dbReference type="EMBL" id="JBHSDS010000002">
    <property type="protein sequence ID" value="MFC4356790.1"/>
    <property type="molecule type" value="Genomic_DNA"/>
</dbReference>
<dbReference type="RefSeq" id="WP_267625228.1">
    <property type="nucleotide sequence ID" value="NZ_JAODIW010000010.1"/>
</dbReference>
<feature type="transmembrane region" description="Helical" evidence="1">
    <location>
        <begin position="21"/>
        <end position="43"/>
    </location>
</feature>
<evidence type="ECO:0000256" key="1">
    <source>
        <dbReference type="SAM" id="Phobius"/>
    </source>
</evidence>
<comment type="caution">
    <text evidence="2">The sequence shown here is derived from an EMBL/GenBank/DDBJ whole genome shotgun (WGS) entry which is preliminary data.</text>
</comment>
<feature type="transmembrane region" description="Helical" evidence="1">
    <location>
        <begin position="173"/>
        <end position="192"/>
    </location>
</feature>